<keyword evidence="1" id="KW-0472">Membrane</keyword>
<dbReference type="Gene3D" id="3.30.70.100">
    <property type="match status" value="1"/>
</dbReference>
<evidence type="ECO:0000313" key="4">
    <source>
        <dbReference type="Proteomes" id="UP001652338"/>
    </source>
</evidence>
<evidence type="ECO:0000256" key="1">
    <source>
        <dbReference type="SAM" id="Phobius"/>
    </source>
</evidence>
<dbReference type="RefSeq" id="WP_262654235.1">
    <property type="nucleotide sequence ID" value="NZ_JAOQKE010000004.1"/>
</dbReference>
<feature type="transmembrane region" description="Helical" evidence="1">
    <location>
        <begin position="288"/>
        <end position="304"/>
    </location>
</feature>
<feature type="transmembrane region" description="Helical" evidence="1">
    <location>
        <begin position="184"/>
        <end position="202"/>
    </location>
</feature>
<dbReference type="Gene3D" id="2.60.40.420">
    <property type="entry name" value="Cupredoxins - blue copper proteins"/>
    <property type="match status" value="1"/>
</dbReference>
<dbReference type="Pfam" id="PF13386">
    <property type="entry name" value="DsbD_2"/>
    <property type="match status" value="1"/>
</dbReference>
<dbReference type="CDD" id="cd00371">
    <property type="entry name" value="HMA"/>
    <property type="match status" value="1"/>
</dbReference>
<name>A0ABT2SJV7_9FIRM</name>
<dbReference type="InterPro" id="IPR036163">
    <property type="entry name" value="HMA_dom_sf"/>
</dbReference>
<reference evidence="3 4" key="1">
    <citation type="journal article" date="2021" name="ISME Commun">
        <title>Automated analysis of genomic sequences facilitates high-throughput and comprehensive description of bacteria.</title>
        <authorList>
            <person name="Hitch T.C.A."/>
        </authorList>
    </citation>
    <scope>NUCLEOTIDE SEQUENCE [LARGE SCALE GENOMIC DNA]</scope>
    <source>
        <strain evidence="3 4">Sanger_29</strain>
    </source>
</reference>
<dbReference type="EMBL" id="JAOQKE010000004">
    <property type="protein sequence ID" value="MCU6724794.1"/>
    <property type="molecule type" value="Genomic_DNA"/>
</dbReference>
<feature type="transmembrane region" description="Helical" evidence="1">
    <location>
        <begin position="157"/>
        <end position="178"/>
    </location>
</feature>
<feature type="transmembrane region" description="Helical" evidence="1">
    <location>
        <begin position="110"/>
        <end position="136"/>
    </location>
</feature>
<accession>A0ABT2SJV7</accession>
<feature type="domain" description="HMA" evidence="2">
    <location>
        <begin position="3"/>
        <end position="69"/>
    </location>
</feature>
<proteinExistence type="predicted"/>
<dbReference type="Proteomes" id="UP001652338">
    <property type="component" value="Unassembled WGS sequence"/>
</dbReference>
<keyword evidence="1" id="KW-1133">Transmembrane helix</keyword>
<dbReference type="InterPro" id="IPR008972">
    <property type="entry name" value="Cupredoxin"/>
</dbReference>
<dbReference type="Pfam" id="PF00403">
    <property type="entry name" value="HMA"/>
    <property type="match status" value="1"/>
</dbReference>
<feature type="transmembrane region" description="Helical" evidence="1">
    <location>
        <begin position="79"/>
        <end position="104"/>
    </location>
</feature>
<gene>
    <name evidence="3" type="ORF">OCV47_05415</name>
</gene>
<keyword evidence="1" id="KW-0812">Transmembrane</keyword>
<dbReference type="SUPFAM" id="SSF55008">
    <property type="entry name" value="HMA, heavy metal-associated domain"/>
    <property type="match status" value="1"/>
</dbReference>
<dbReference type="SUPFAM" id="SSF49503">
    <property type="entry name" value="Cupredoxins"/>
    <property type="match status" value="1"/>
</dbReference>
<feature type="transmembrane region" description="Helical" evidence="1">
    <location>
        <begin position="252"/>
        <end position="276"/>
    </location>
</feature>
<dbReference type="InterPro" id="IPR006121">
    <property type="entry name" value="HMA_dom"/>
</dbReference>
<dbReference type="PANTHER" id="PTHR42208">
    <property type="entry name" value="HEAVY METAL TRANSPORTER-RELATED"/>
    <property type="match status" value="1"/>
</dbReference>
<evidence type="ECO:0000259" key="2">
    <source>
        <dbReference type="PROSITE" id="PS50846"/>
    </source>
</evidence>
<dbReference type="PANTHER" id="PTHR42208:SF1">
    <property type="entry name" value="HEAVY METAL TRANSPORTER"/>
    <property type="match status" value="1"/>
</dbReference>
<keyword evidence="4" id="KW-1185">Reference proteome</keyword>
<sequence>MDVTTKFYVRDMMCRQCEKTLEHAVGKVAGVKSVKADYGKGLLTVIYENGICAPNQIEQAVTASGYQNGKKAGQKWKKWLLVAGILMAFLVGERMGIMTVFASFPRAEEGVGYVALCLTGLLTSVHCMAMCGGLSLSQSMKRGEQSSWRNSVLYNMGRVCSYTLTGALLGALGSVVSISVEVRAGIGLFAGICMLLMALNMLDLLPFLRKIHIPCPKRIQSGSAFWVGLCNGLMPCGPLQAMQLVAVASGSVAAGALSMFFFAIGTVPLMLLFGLAAGTLLQKWRSKMLLAGSCLILLFSVYMIQNNSALLGFGVPLAGGSTGIQAEKNEDVQYVTTTLKPNGYEDITVKAGIPVEWIIEAEASSLNGCNNEIRIPEYDLDIKLKPGENKITFLPEQPGDYIYSCWMGMLRATIHVTE</sequence>
<dbReference type="PROSITE" id="PS50846">
    <property type="entry name" value="HMA_2"/>
    <property type="match status" value="1"/>
</dbReference>
<protein>
    <submittedName>
        <fullName evidence="3">Sulfite exporter TauE/SafE family protein</fullName>
    </submittedName>
</protein>
<feature type="transmembrane region" description="Helical" evidence="1">
    <location>
        <begin position="223"/>
        <end position="246"/>
    </location>
</feature>
<comment type="caution">
    <text evidence="3">The sequence shown here is derived from an EMBL/GenBank/DDBJ whole genome shotgun (WGS) entry which is preliminary data.</text>
</comment>
<evidence type="ECO:0000313" key="3">
    <source>
        <dbReference type="EMBL" id="MCU6724794.1"/>
    </source>
</evidence>
<dbReference type="InterPro" id="IPR039447">
    <property type="entry name" value="UreH-like_TM_dom"/>
</dbReference>
<organism evidence="3 4">
    <name type="scientific">Muricoprocola aceti</name>
    <dbReference type="NCBI Taxonomy" id="2981772"/>
    <lineage>
        <taxon>Bacteria</taxon>
        <taxon>Bacillati</taxon>
        <taxon>Bacillota</taxon>
        <taxon>Clostridia</taxon>
        <taxon>Lachnospirales</taxon>
        <taxon>Lachnospiraceae</taxon>
        <taxon>Muricoprocola</taxon>
    </lineage>
</organism>